<comment type="caution">
    <text evidence="3">The sequence shown here is derived from an EMBL/GenBank/DDBJ whole genome shotgun (WGS) entry which is preliminary data.</text>
</comment>
<sequence>MLKRVSTAAAIACAAAALALPATPAVADPAAGPATNDIVGVGDAHDQSALTALAGTYNGQATTPADKLASWDATGSTTITPKAGCAPIERPRTSSEGIAALQADASGCVDFARSVRPAAGGEESLAFMPYAYDGVSWLAGSVSNAPAGLSTADLAAIYTCTARTWQKVGGTSTAKIVPLLPPSGSELRDFFLSAIGVTKPGSCVGTGRDGTSFGTLARNVITPASVPAFIRLGRSCPELRKYLRLGGIKTDDGSVVAPVKTDPAGQEVFNTGFPLEYQRPVYAVAKRDNGVLPARLASVFGPQGFTCSAAGQAAVVGQGFGSLSRGDGCGNP</sequence>
<dbReference type="InterPro" id="IPR024370">
    <property type="entry name" value="PBP_domain"/>
</dbReference>
<feature type="signal peptide" evidence="1">
    <location>
        <begin position="1"/>
        <end position="27"/>
    </location>
</feature>
<dbReference type="SUPFAM" id="SSF53850">
    <property type="entry name" value="Periplasmic binding protein-like II"/>
    <property type="match status" value="1"/>
</dbReference>
<accession>A0ABP8U601</accession>
<protein>
    <recommendedName>
        <fullName evidence="2">PBP domain-containing protein</fullName>
    </recommendedName>
</protein>
<dbReference type="EMBL" id="BAABHK010000003">
    <property type="protein sequence ID" value="GAA4624726.1"/>
    <property type="molecule type" value="Genomic_DNA"/>
</dbReference>
<name>A0ABP8U601_9ACTN</name>
<organism evidence="3 4">
    <name type="scientific">Actinoallomurus vinaceus</name>
    <dbReference type="NCBI Taxonomy" id="1080074"/>
    <lineage>
        <taxon>Bacteria</taxon>
        <taxon>Bacillati</taxon>
        <taxon>Actinomycetota</taxon>
        <taxon>Actinomycetes</taxon>
        <taxon>Streptosporangiales</taxon>
        <taxon>Thermomonosporaceae</taxon>
        <taxon>Actinoallomurus</taxon>
    </lineage>
</organism>
<reference evidence="4" key="1">
    <citation type="journal article" date="2019" name="Int. J. Syst. Evol. Microbiol.">
        <title>The Global Catalogue of Microorganisms (GCM) 10K type strain sequencing project: providing services to taxonomists for standard genome sequencing and annotation.</title>
        <authorList>
            <consortium name="The Broad Institute Genomics Platform"/>
            <consortium name="The Broad Institute Genome Sequencing Center for Infectious Disease"/>
            <person name="Wu L."/>
            <person name="Ma J."/>
        </authorList>
    </citation>
    <scope>NUCLEOTIDE SEQUENCE [LARGE SCALE GENOMIC DNA]</scope>
    <source>
        <strain evidence="4">JCM 17939</strain>
    </source>
</reference>
<dbReference type="Gene3D" id="3.40.190.10">
    <property type="entry name" value="Periplasmic binding protein-like II"/>
    <property type="match status" value="1"/>
</dbReference>
<dbReference type="Pfam" id="PF12849">
    <property type="entry name" value="PBP_like_2"/>
    <property type="match status" value="1"/>
</dbReference>
<keyword evidence="4" id="KW-1185">Reference proteome</keyword>
<dbReference type="RefSeq" id="WP_345430992.1">
    <property type="nucleotide sequence ID" value="NZ_BAABHK010000003.1"/>
</dbReference>
<evidence type="ECO:0000313" key="4">
    <source>
        <dbReference type="Proteomes" id="UP001501442"/>
    </source>
</evidence>
<evidence type="ECO:0000313" key="3">
    <source>
        <dbReference type="EMBL" id="GAA4624726.1"/>
    </source>
</evidence>
<gene>
    <name evidence="3" type="ORF">GCM10023196_026070</name>
</gene>
<evidence type="ECO:0000259" key="2">
    <source>
        <dbReference type="Pfam" id="PF12849"/>
    </source>
</evidence>
<feature type="chain" id="PRO_5046807116" description="PBP domain-containing protein" evidence="1">
    <location>
        <begin position="28"/>
        <end position="332"/>
    </location>
</feature>
<dbReference type="Proteomes" id="UP001501442">
    <property type="component" value="Unassembled WGS sequence"/>
</dbReference>
<evidence type="ECO:0000256" key="1">
    <source>
        <dbReference type="SAM" id="SignalP"/>
    </source>
</evidence>
<keyword evidence="1" id="KW-0732">Signal</keyword>
<feature type="domain" description="PBP" evidence="2">
    <location>
        <begin position="88"/>
        <end position="210"/>
    </location>
</feature>
<proteinExistence type="predicted"/>